<protein>
    <recommendedName>
        <fullName evidence="6">Rhamnolipids biosynthesis 3-oxoacyl-[acyl-carrier-protein] reductase</fullName>
    </recommendedName>
</protein>
<dbReference type="InterPro" id="IPR020904">
    <property type="entry name" value="Sc_DH/Rdtase_CS"/>
</dbReference>
<dbReference type="FunFam" id="3.40.50.720:FF:000084">
    <property type="entry name" value="Short-chain dehydrogenase reductase"/>
    <property type="match status" value="1"/>
</dbReference>
<keyword evidence="2" id="KW-0521">NADP</keyword>
<dbReference type="InterPro" id="IPR002347">
    <property type="entry name" value="SDR_fam"/>
</dbReference>
<keyword evidence="3" id="KW-0560">Oxidoreductase</keyword>
<proteinExistence type="inferred from homology"/>
<dbReference type="PANTHER" id="PTHR43618:SF3">
    <property type="entry name" value="NAD(P)-BINDING PROTEIN"/>
    <property type="match status" value="1"/>
</dbReference>
<evidence type="ECO:0000256" key="2">
    <source>
        <dbReference type="ARBA" id="ARBA00022857"/>
    </source>
</evidence>
<evidence type="ECO:0000313" key="5">
    <source>
        <dbReference type="Proteomes" id="UP001244011"/>
    </source>
</evidence>
<dbReference type="SUPFAM" id="SSF51735">
    <property type="entry name" value="NAD(P)-binding Rossmann-fold domains"/>
    <property type="match status" value="1"/>
</dbReference>
<dbReference type="PANTHER" id="PTHR43618">
    <property type="entry name" value="7-ALPHA-HYDROXYSTEROID DEHYDROGENASE"/>
    <property type="match status" value="1"/>
</dbReference>
<keyword evidence="5" id="KW-1185">Reference proteome</keyword>
<dbReference type="GeneID" id="85313755"/>
<dbReference type="PRINTS" id="PR00080">
    <property type="entry name" value="SDRFAMILY"/>
</dbReference>
<comment type="similarity">
    <text evidence="1">Belongs to the short-chain dehydrogenases/reductases (SDR) family.</text>
</comment>
<dbReference type="Gene3D" id="3.40.50.720">
    <property type="entry name" value="NAD(P)-binding Rossmann-like Domain"/>
    <property type="match status" value="1"/>
</dbReference>
<comment type="caution">
    <text evidence="4">The sequence shown here is derived from an EMBL/GenBank/DDBJ whole genome shotgun (WGS) entry which is preliminary data.</text>
</comment>
<dbReference type="PROSITE" id="PS00061">
    <property type="entry name" value="ADH_SHORT"/>
    <property type="match status" value="1"/>
</dbReference>
<reference evidence="4" key="1">
    <citation type="submission" date="2023-06" db="EMBL/GenBank/DDBJ databases">
        <title>Genome-scale phylogeny and comparative genomics of the fungal order Sordariales.</title>
        <authorList>
            <consortium name="Lawrence Berkeley National Laboratory"/>
            <person name="Hensen N."/>
            <person name="Bonometti L."/>
            <person name="Westerberg I."/>
            <person name="Brannstrom I.O."/>
            <person name="Guillou S."/>
            <person name="Cros-Aarteil S."/>
            <person name="Calhoun S."/>
            <person name="Haridas S."/>
            <person name="Kuo A."/>
            <person name="Mondo S."/>
            <person name="Pangilinan J."/>
            <person name="Riley R."/>
            <person name="Labutti K."/>
            <person name="Andreopoulos B."/>
            <person name="Lipzen A."/>
            <person name="Chen C."/>
            <person name="Yanf M."/>
            <person name="Daum C."/>
            <person name="Ng V."/>
            <person name="Clum A."/>
            <person name="Steindorff A."/>
            <person name="Ohm R."/>
            <person name="Martin F."/>
            <person name="Silar P."/>
            <person name="Natvig D."/>
            <person name="Lalanne C."/>
            <person name="Gautier V."/>
            <person name="Ament-Velasquez S.L."/>
            <person name="Kruys A."/>
            <person name="Hutchinson M.I."/>
            <person name="Powell A.J."/>
            <person name="Barry K."/>
            <person name="Miller A.N."/>
            <person name="Grigoriev I.V."/>
            <person name="Debuchy R."/>
            <person name="Gladieux P."/>
            <person name="Thoren M.H."/>
            <person name="Johannesson H."/>
        </authorList>
    </citation>
    <scope>NUCLEOTIDE SEQUENCE</scope>
    <source>
        <strain evidence="4">8032-3</strain>
    </source>
</reference>
<name>A0AAJ0C202_9PEZI</name>
<dbReference type="PRINTS" id="PR00081">
    <property type="entry name" value="GDHRDH"/>
</dbReference>
<dbReference type="InterPro" id="IPR052178">
    <property type="entry name" value="Sec_Metab_Biosynth_SDR"/>
</dbReference>
<dbReference type="InterPro" id="IPR036291">
    <property type="entry name" value="NAD(P)-bd_dom_sf"/>
</dbReference>
<dbReference type="GO" id="GO:0016491">
    <property type="term" value="F:oxidoreductase activity"/>
    <property type="evidence" value="ECO:0007669"/>
    <property type="project" value="UniProtKB-KW"/>
</dbReference>
<evidence type="ECO:0008006" key="6">
    <source>
        <dbReference type="Google" id="ProtNLM"/>
    </source>
</evidence>
<evidence type="ECO:0000256" key="3">
    <source>
        <dbReference type="ARBA" id="ARBA00023002"/>
    </source>
</evidence>
<dbReference type="Proteomes" id="UP001244011">
    <property type="component" value="Unassembled WGS sequence"/>
</dbReference>
<dbReference type="Pfam" id="PF13561">
    <property type="entry name" value="adh_short_C2"/>
    <property type="match status" value="1"/>
</dbReference>
<accession>A0AAJ0C202</accession>
<dbReference type="EMBL" id="MU839009">
    <property type="protein sequence ID" value="KAK1767242.1"/>
    <property type="molecule type" value="Genomic_DNA"/>
</dbReference>
<dbReference type="RefSeq" id="XP_060283455.1">
    <property type="nucleotide sequence ID" value="XM_060430568.1"/>
</dbReference>
<evidence type="ECO:0000256" key="1">
    <source>
        <dbReference type="ARBA" id="ARBA00006484"/>
    </source>
</evidence>
<dbReference type="AlphaFoldDB" id="A0AAJ0C202"/>
<evidence type="ECO:0000313" key="4">
    <source>
        <dbReference type="EMBL" id="KAK1767242.1"/>
    </source>
</evidence>
<organism evidence="4 5">
    <name type="scientific">Phialemonium atrogriseum</name>
    <dbReference type="NCBI Taxonomy" id="1093897"/>
    <lineage>
        <taxon>Eukaryota</taxon>
        <taxon>Fungi</taxon>
        <taxon>Dikarya</taxon>
        <taxon>Ascomycota</taxon>
        <taxon>Pezizomycotina</taxon>
        <taxon>Sordariomycetes</taxon>
        <taxon>Sordariomycetidae</taxon>
        <taxon>Cephalothecales</taxon>
        <taxon>Cephalothecaceae</taxon>
        <taxon>Phialemonium</taxon>
    </lineage>
</organism>
<gene>
    <name evidence="4" type="ORF">QBC33DRAFT_570198</name>
</gene>
<sequence length="286" mass="29559">MSDLPNFNSMFSLEGKTALVTGGSRGLGLHMATAFLRAGCSLVVVTARKSQGEQGIDQAVRRLNALPGIRGRAVGVAADVASSDDIVRLVGRVREELAGAGKKGLDILVCNAGAAWGSRFEDAPPSSSIKILDLNVRGVFELVQKSLPLLEAAASKTDPGRVLIISSTAGSNVPHVGEHGTIMYSASKAAAHHLGRNLAVELGPRNITSNVIAPGFFPSKLAQGLIQNLGGIESLSKDNPMGRLGEAEDIAGVAVFLCTPAGKYVNGEDIAVDGGARLSAGRMSRL</sequence>